<keyword evidence="2" id="KW-1185">Reference proteome</keyword>
<protein>
    <submittedName>
        <fullName evidence="1">Uncharacterized protein</fullName>
    </submittedName>
</protein>
<geneLocation type="plasmid" evidence="1">
    <name>unnamed2</name>
</geneLocation>
<gene>
    <name evidence="1" type="ORF">C2R22_22620</name>
</gene>
<dbReference type="Proteomes" id="UP000236584">
    <property type="component" value="Plasmid unnamed2"/>
</dbReference>
<name>A0A2I8VR27_9EURY</name>
<dbReference type="AlphaFoldDB" id="A0A2I8VR27"/>
<evidence type="ECO:0000313" key="2">
    <source>
        <dbReference type="Proteomes" id="UP000236584"/>
    </source>
</evidence>
<accession>A0A2I8VR27</accession>
<organism evidence="1 2">
    <name type="scientific">Salinigranum rubrum</name>
    <dbReference type="NCBI Taxonomy" id="755307"/>
    <lineage>
        <taxon>Archaea</taxon>
        <taxon>Methanobacteriati</taxon>
        <taxon>Methanobacteriota</taxon>
        <taxon>Stenosarchaea group</taxon>
        <taxon>Halobacteria</taxon>
        <taxon>Halobacteriales</taxon>
        <taxon>Haloferacaceae</taxon>
        <taxon>Salinigranum</taxon>
    </lineage>
</organism>
<dbReference type="EMBL" id="CP026311">
    <property type="protein sequence ID" value="AUV84346.1"/>
    <property type="molecule type" value="Genomic_DNA"/>
</dbReference>
<evidence type="ECO:0000313" key="1">
    <source>
        <dbReference type="EMBL" id="AUV84346.1"/>
    </source>
</evidence>
<proteinExistence type="predicted"/>
<reference evidence="1 2" key="1">
    <citation type="submission" date="2018-01" db="EMBL/GenBank/DDBJ databases">
        <title>Complete genome sequence of Salinigranum rubrum GX10T, an extremely halophilic archaeon isolated from a marine solar saltern.</title>
        <authorList>
            <person name="Han S."/>
        </authorList>
    </citation>
    <scope>NUCLEOTIDE SEQUENCE [LARGE SCALE GENOMIC DNA]</scope>
    <source>
        <strain evidence="1 2">GX10</strain>
        <plasmid evidence="2">Plasmid unnamed2</plasmid>
    </source>
</reference>
<keyword evidence="1" id="KW-0614">Plasmid</keyword>
<sequence>MEDNHEMTHSDSIGNMNTNEHERGFLACPECGGERFSWIIHQVQFGGVHRFENGHVDVEASKDGPVTGSDIGENGVFCVECGEDRTYDDLVLADRVATTGER</sequence>
<dbReference type="KEGG" id="srub:C2R22_22620"/>